<name>A0A0B1P9T1_UNCNE</name>
<protein>
    <submittedName>
        <fullName evidence="3">Putative mmc protein</fullName>
    </submittedName>
</protein>
<feature type="signal peptide" evidence="2">
    <location>
        <begin position="1"/>
        <end position="17"/>
    </location>
</feature>
<accession>A0A0B1P9T1</accession>
<sequence>MHLSIAFVFALATAISATFNATNDHSTVYITEVHTAYTTYCPTSTELVYNGVTYTATESTTITITNCPCTVVKPVITSSSVLCLTCNNAYPTAPVYGNLTEKKPAPTGAYSPTSIEKAPEASQTHLTTSGAGSLLVLSSAYLAGLVCLIPVIL</sequence>
<dbReference type="Proteomes" id="UP000030854">
    <property type="component" value="Unassembled WGS sequence"/>
</dbReference>
<evidence type="ECO:0000256" key="2">
    <source>
        <dbReference type="SAM" id="SignalP"/>
    </source>
</evidence>
<dbReference type="PANTHER" id="PTHR35523:SF1">
    <property type="entry name" value="CELL WALL PROTEIN SED1"/>
    <property type="match status" value="1"/>
</dbReference>
<feature type="chain" id="PRO_5002061993" evidence="2">
    <location>
        <begin position="18"/>
        <end position="153"/>
    </location>
</feature>
<evidence type="ECO:0000313" key="4">
    <source>
        <dbReference type="Proteomes" id="UP000030854"/>
    </source>
</evidence>
<feature type="transmembrane region" description="Helical" evidence="1">
    <location>
        <begin position="131"/>
        <end position="152"/>
    </location>
</feature>
<evidence type="ECO:0000256" key="1">
    <source>
        <dbReference type="SAM" id="Phobius"/>
    </source>
</evidence>
<gene>
    <name evidence="3" type="ORF">EV44_g0323</name>
</gene>
<organism evidence="3 4">
    <name type="scientific">Uncinula necator</name>
    <name type="common">Grape powdery mildew</name>
    <dbReference type="NCBI Taxonomy" id="52586"/>
    <lineage>
        <taxon>Eukaryota</taxon>
        <taxon>Fungi</taxon>
        <taxon>Dikarya</taxon>
        <taxon>Ascomycota</taxon>
        <taxon>Pezizomycotina</taxon>
        <taxon>Leotiomycetes</taxon>
        <taxon>Erysiphales</taxon>
        <taxon>Erysiphaceae</taxon>
        <taxon>Erysiphe</taxon>
    </lineage>
</organism>
<dbReference type="GO" id="GO:0031505">
    <property type="term" value="P:fungal-type cell wall organization"/>
    <property type="evidence" value="ECO:0007669"/>
    <property type="project" value="InterPro"/>
</dbReference>
<evidence type="ECO:0000313" key="3">
    <source>
        <dbReference type="EMBL" id="KHJ35442.1"/>
    </source>
</evidence>
<keyword evidence="2" id="KW-0732">Signal</keyword>
<dbReference type="GO" id="GO:0005199">
    <property type="term" value="F:structural constituent of cell wall"/>
    <property type="evidence" value="ECO:0007669"/>
    <property type="project" value="InterPro"/>
</dbReference>
<dbReference type="InterPro" id="IPR038843">
    <property type="entry name" value="Sed1/Spi1"/>
</dbReference>
<dbReference type="HOGENOM" id="CLU_092869_4_0_1"/>
<keyword evidence="4" id="KW-1185">Reference proteome</keyword>
<proteinExistence type="predicted"/>
<keyword evidence="1" id="KW-0812">Transmembrane</keyword>
<dbReference type="AlphaFoldDB" id="A0A0B1P9T1"/>
<keyword evidence="1" id="KW-0472">Membrane</keyword>
<reference evidence="3 4" key="1">
    <citation type="journal article" date="2014" name="BMC Genomics">
        <title>Adaptive genomic structural variation in the grape powdery mildew pathogen, Erysiphe necator.</title>
        <authorList>
            <person name="Jones L."/>
            <person name="Riaz S."/>
            <person name="Morales-Cruz A."/>
            <person name="Amrine K.C."/>
            <person name="McGuire B."/>
            <person name="Gubler W.D."/>
            <person name="Walker M.A."/>
            <person name="Cantu D."/>
        </authorList>
    </citation>
    <scope>NUCLEOTIDE SEQUENCE [LARGE SCALE GENOMIC DNA]</scope>
    <source>
        <strain evidence="4">c</strain>
    </source>
</reference>
<dbReference type="EMBL" id="JNVN01000394">
    <property type="protein sequence ID" value="KHJ35442.1"/>
    <property type="molecule type" value="Genomic_DNA"/>
</dbReference>
<comment type="caution">
    <text evidence="3">The sequence shown here is derived from an EMBL/GenBank/DDBJ whole genome shotgun (WGS) entry which is preliminary data.</text>
</comment>
<keyword evidence="1" id="KW-1133">Transmembrane helix</keyword>
<dbReference type="GO" id="GO:0009277">
    <property type="term" value="C:fungal-type cell wall"/>
    <property type="evidence" value="ECO:0007669"/>
    <property type="project" value="TreeGrafter"/>
</dbReference>
<dbReference type="STRING" id="52586.A0A0B1P9T1"/>
<dbReference type="PANTHER" id="PTHR35523">
    <property type="entry name" value="CELL WALL PROTEIN SED1"/>
    <property type="match status" value="1"/>
</dbReference>